<evidence type="ECO:0000313" key="3">
    <source>
        <dbReference type="EMBL" id="RRT82273.1"/>
    </source>
</evidence>
<feature type="signal peptide" evidence="2">
    <location>
        <begin position="1"/>
        <end position="39"/>
    </location>
</feature>
<evidence type="ECO:0000256" key="1">
    <source>
        <dbReference type="SAM" id="MobiDB-lite"/>
    </source>
</evidence>
<accession>A0A427B183</accession>
<comment type="caution">
    <text evidence="3">The sequence shown here is derived from an EMBL/GenBank/DDBJ whole genome shotgun (WGS) entry which is preliminary data.</text>
</comment>
<keyword evidence="2" id="KW-0732">Signal</keyword>
<proteinExistence type="predicted"/>
<dbReference type="EMBL" id="AMZH03000726">
    <property type="protein sequence ID" value="RRT82273.1"/>
    <property type="molecule type" value="Genomic_DNA"/>
</dbReference>
<feature type="region of interest" description="Disordered" evidence="1">
    <location>
        <begin position="87"/>
        <end position="139"/>
    </location>
</feature>
<reference evidence="3 4" key="1">
    <citation type="journal article" date="2014" name="Agronomy (Basel)">
        <title>A Draft Genome Sequence for Ensete ventricosum, the Drought-Tolerant Tree Against Hunger.</title>
        <authorList>
            <person name="Harrison J."/>
            <person name="Moore K.A."/>
            <person name="Paszkiewicz K."/>
            <person name="Jones T."/>
            <person name="Grant M."/>
            <person name="Ambacheew D."/>
            <person name="Muzemil S."/>
            <person name="Studholme D.J."/>
        </authorList>
    </citation>
    <scope>NUCLEOTIDE SEQUENCE [LARGE SCALE GENOMIC DNA]</scope>
</reference>
<feature type="region of interest" description="Disordered" evidence="1">
    <location>
        <begin position="43"/>
        <end position="74"/>
    </location>
</feature>
<organism evidence="3 4">
    <name type="scientific">Ensete ventricosum</name>
    <name type="common">Abyssinian banana</name>
    <name type="synonym">Musa ensete</name>
    <dbReference type="NCBI Taxonomy" id="4639"/>
    <lineage>
        <taxon>Eukaryota</taxon>
        <taxon>Viridiplantae</taxon>
        <taxon>Streptophyta</taxon>
        <taxon>Embryophyta</taxon>
        <taxon>Tracheophyta</taxon>
        <taxon>Spermatophyta</taxon>
        <taxon>Magnoliopsida</taxon>
        <taxon>Liliopsida</taxon>
        <taxon>Zingiberales</taxon>
        <taxon>Musaceae</taxon>
        <taxon>Ensete</taxon>
    </lineage>
</organism>
<name>A0A427B183_ENSVE</name>
<feature type="chain" id="PRO_5019014317" evidence="2">
    <location>
        <begin position="40"/>
        <end position="228"/>
    </location>
</feature>
<dbReference type="Proteomes" id="UP000287651">
    <property type="component" value="Unassembled WGS sequence"/>
</dbReference>
<evidence type="ECO:0000313" key="4">
    <source>
        <dbReference type="Proteomes" id="UP000287651"/>
    </source>
</evidence>
<gene>
    <name evidence="3" type="ORF">B296_00002357</name>
</gene>
<protein>
    <submittedName>
        <fullName evidence="3">Uncharacterized protein</fullName>
    </submittedName>
</protein>
<evidence type="ECO:0000256" key="2">
    <source>
        <dbReference type="SAM" id="SignalP"/>
    </source>
</evidence>
<dbReference type="AlphaFoldDB" id="A0A427B183"/>
<feature type="compositionally biased region" description="Basic and acidic residues" evidence="1">
    <location>
        <begin position="102"/>
        <end position="127"/>
    </location>
</feature>
<sequence length="228" mass="25166">MLAHTEGLNNQTQEATAAANWVLLHFLVLLLPLLDCTKGAGNGAANSDKWGKGKGFGEKTFADEQRVPSEKRTRRNGLRFGQLAVERERERERGGGGGGGRRGFDFIRKGATEGRRENAVRREREDDGASEGYPSADGRHPCKSGAYVVACYWKRPHRRRAPALAQITVRKVWDAVHVNKEGVGPFATRTAMEAANRPPEPWSRCRAICHRRVAPPDPHADDHGGNEV</sequence>
<feature type="compositionally biased region" description="Basic and acidic residues" evidence="1">
    <location>
        <begin position="49"/>
        <end position="71"/>
    </location>
</feature>